<dbReference type="Proteomes" id="UP000265618">
    <property type="component" value="Unassembled WGS sequence"/>
</dbReference>
<dbReference type="EMBL" id="BDIP01002097">
    <property type="protein sequence ID" value="GCA63032.1"/>
    <property type="molecule type" value="Genomic_DNA"/>
</dbReference>
<dbReference type="AlphaFoldDB" id="A0A391P3T3"/>
<accession>A0A391P3T3</accession>
<reference evidence="1 2" key="1">
    <citation type="journal article" date="2018" name="PLoS ONE">
        <title>The draft genome of Kipferlia bialata reveals reductive genome evolution in fornicate parasites.</title>
        <authorList>
            <person name="Tanifuji G."/>
            <person name="Takabayashi S."/>
            <person name="Kume K."/>
            <person name="Takagi M."/>
            <person name="Nakayama T."/>
            <person name="Kamikawa R."/>
            <person name="Inagaki Y."/>
            <person name="Hashimoto T."/>
        </authorList>
    </citation>
    <scope>NUCLEOTIDE SEQUENCE [LARGE SCALE GENOMIC DNA]</scope>
    <source>
        <strain evidence="1">NY0173</strain>
    </source>
</reference>
<feature type="non-terminal residue" evidence="1">
    <location>
        <position position="24"/>
    </location>
</feature>
<organism evidence="1 2">
    <name type="scientific">Kipferlia bialata</name>
    <dbReference type="NCBI Taxonomy" id="797122"/>
    <lineage>
        <taxon>Eukaryota</taxon>
        <taxon>Metamonada</taxon>
        <taxon>Carpediemonas-like organisms</taxon>
        <taxon>Kipferlia</taxon>
    </lineage>
</organism>
<proteinExistence type="predicted"/>
<sequence>MVREDDPRFHGRVGSDWVFSARFD</sequence>
<evidence type="ECO:0000313" key="1">
    <source>
        <dbReference type="EMBL" id="GCA63032.1"/>
    </source>
</evidence>
<evidence type="ECO:0000313" key="2">
    <source>
        <dbReference type="Proteomes" id="UP000265618"/>
    </source>
</evidence>
<name>A0A391P3T3_9EUKA</name>
<comment type="caution">
    <text evidence="1">The sequence shown here is derived from an EMBL/GenBank/DDBJ whole genome shotgun (WGS) entry which is preliminary data.</text>
</comment>
<protein>
    <submittedName>
        <fullName evidence="1">Uncharacterized protein</fullName>
    </submittedName>
</protein>
<keyword evidence="2" id="KW-1185">Reference proteome</keyword>
<gene>
    <name evidence="1" type="ORF">KIPB_007435</name>
</gene>